<gene>
    <name evidence="1" type="ORF">ARMGADRAFT_252511</name>
</gene>
<keyword evidence="2" id="KW-1185">Reference proteome</keyword>
<evidence type="ECO:0000313" key="1">
    <source>
        <dbReference type="EMBL" id="PBL02382.1"/>
    </source>
</evidence>
<dbReference type="PANTHER" id="PTHR44666:SF1">
    <property type="entry name" value="WD REPEAT-CONTAINING PROTEIN 53"/>
    <property type="match status" value="1"/>
</dbReference>
<dbReference type="STRING" id="47427.A0A2H3E4N2"/>
<dbReference type="Gene3D" id="2.130.10.10">
    <property type="entry name" value="YVTN repeat-like/Quinoprotein amine dehydrogenase"/>
    <property type="match status" value="1"/>
</dbReference>
<dbReference type="InterPro" id="IPR001680">
    <property type="entry name" value="WD40_rpt"/>
</dbReference>
<dbReference type="PANTHER" id="PTHR44666">
    <property type="entry name" value="WD REPEAT-CONTAINING PROTEIN 53"/>
    <property type="match status" value="1"/>
</dbReference>
<name>A0A2H3E4N2_ARMGA</name>
<dbReference type="InterPro" id="IPR015943">
    <property type="entry name" value="WD40/YVTN_repeat-like_dom_sf"/>
</dbReference>
<dbReference type="Pfam" id="PF00400">
    <property type="entry name" value="WD40"/>
    <property type="match status" value="1"/>
</dbReference>
<reference evidence="2" key="1">
    <citation type="journal article" date="2017" name="Nat. Ecol. Evol.">
        <title>Genome expansion and lineage-specific genetic innovations in the forest pathogenic fungi Armillaria.</title>
        <authorList>
            <person name="Sipos G."/>
            <person name="Prasanna A.N."/>
            <person name="Walter M.C."/>
            <person name="O'Connor E."/>
            <person name="Balint B."/>
            <person name="Krizsan K."/>
            <person name="Kiss B."/>
            <person name="Hess J."/>
            <person name="Varga T."/>
            <person name="Slot J."/>
            <person name="Riley R."/>
            <person name="Boka B."/>
            <person name="Rigling D."/>
            <person name="Barry K."/>
            <person name="Lee J."/>
            <person name="Mihaltcheva S."/>
            <person name="LaButti K."/>
            <person name="Lipzen A."/>
            <person name="Waldron R."/>
            <person name="Moloney N.M."/>
            <person name="Sperisen C."/>
            <person name="Kredics L."/>
            <person name="Vagvoelgyi C."/>
            <person name="Patrignani A."/>
            <person name="Fitzpatrick D."/>
            <person name="Nagy I."/>
            <person name="Doyle S."/>
            <person name="Anderson J.B."/>
            <person name="Grigoriev I.V."/>
            <person name="Gueldener U."/>
            <person name="Muensterkoetter M."/>
            <person name="Nagy L.G."/>
        </authorList>
    </citation>
    <scope>NUCLEOTIDE SEQUENCE [LARGE SCALE GENOMIC DNA]</scope>
    <source>
        <strain evidence="2">Ar21-2</strain>
    </source>
</reference>
<dbReference type="SMART" id="SM00320">
    <property type="entry name" value="WD40"/>
    <property type="match status" value="2"/>
</dbReference>
<dbReference type="InParanoid" id="A0A2H3E4N2"/>
<dbReference type="InterPro" id="IPR036322">
    <property type="entry name" value="WD40_repeat_dom_sf"/>
</dbReference>
<dbReference type="EMBL" id="KZ293645">
    <property type="protein sequence ID" value="PBL02382.1"/>
    <property type="molecule type" value="Genomic_DNA"/>
</dbReference>
<dbReference type="OMA" id="KFIPDRP"/>
<organism evidence="1 2">
    <name type="scientific">Armillaria gallica</name>
    <name type="common">Bulbous honey fungus</name>
    <name type="synonym">Armillaria bulbosa</name>
    <dbReference type="NCBI Taxonomy" id="47427"/>
    <lineage>
        <taxon>Eukaryota</taxon>
        <taxon>Fungi</taxon>
        <taxon>Dikarya</taxon>
        <taxon>Basidiomycota</taxon>
        <taxon>Agaricomycotina</taxon>
        <taxon>Agaricomycetes</taxon>
        <taxon>Agaricomycetidae</taxon>
        <taxon>Agaricales</taxon>
        <taxon>Marasmiineae</taxon>
        <taxon>Physalacriaceae</taxon>
        <taxon>Armillaria</taxon>
    </lineage>
</organism>
<sequence>MNSYSPVRTLYTPAHVSSLAFGHSGHIFVGCDDGTLRVYDLSSFKVIKAVRGLGSEVSSIVCVKRPGSDLRDAWIACGTRVHLFQMDSPAMVLTLTDALVSVEVCSPDGDDVLNEISLDASKSQLAFCTDNGVVGVVELGSKRVSVMKTKHDNVCGCVKFIPDRPRELVSGGYDKALIHFDYMQASVLSRHDISLPPSNGSMSFSPPFILCTALATTGVLAAGTADGHIWLGRGGMRVTLSKGKKARKWNGLDAERASMHKLADGPVVAIAFCDPDTLIFSTLLGNVTELRLNHDCKEGEEQVVPIWQQQAKSLAKVNALVVDDKKIVLGGISGDGKGIIEIWGKGYITP</sequence>
<dbReference type="OrthoDB" id="2161379at2759"/>
<dbReference type="InterPro" id="IPR042453">
    <property type="entry name" value="WDR53"/>
</dbReference>
<dbReference type="Proteomes" id="UP000217790">
    <property type="component" value="Unassembled WGS sequence"/>
</dbReference>
<dbReference type="SUPFAM" id="SSF50978">
    <property type="entry name" value="WD40 repeat-like"/>
    <property type="match status" value="1"/>
</dbReference>
<dbReference type="AlphaFoldDB" id="A0A2H3E4N2"/>
<accession>A0A2H3E4N2</accession>
<proteinExistence type="predicted"/>
<evidence type="ECO:0000313" key="2">
    <source>
        <dbReference type="Proteomes" id="UP000217790"/>
    </source>
</evidence>
<protein>
    <submittedName>
        <fullName evidence="1">WD40 repeat-like protein</fullName>
    </submittedName>
</protein>